<evidence type="ECO:0000256" key="4">
    <source>
        <dbReference type="ARBA" id="ARBA00022801"/>
    </source>
</evidence>
<dbReference type="InterPro" id="IPR014001">
    <property type="entry name" value="Helicase_ATP-bd"/>
</dbReference>
<feature type="region of interest" description="Disordered" evidence="9">
    <location>
        <begin position="1331"/>
        <end position="1397"/>
    </location>
</feature>
<protein>
    <submittedName>
        <fullName evidence="13">Uncharacterized protein</fullName>
    </submittedName>
</protein>
<evidence type="ECO:0000256" key="3">
    <source>
        <dbReference type="ARBA" id="ARBA00022741"/>
    </source>
</evidence>
<feature type="compositionally biased region" description="Basic and acidic residues" evidence="9">
    <location>
        <begin position="1592"/>
        <end position="1601"/>
    </location>
</feature>
<dbReference type="Gene3D" id="1.10.10.60">
    <property type="entry name" value="Homeodomain-like"/>
    <property type="match status" value="1"/>
</dbReference>
<dbReference type="PROSITE" id="PS51192">
    <property type="entry name" value="HELICASE_ATP_BIND_1"/>
    <property type="match status" value="1"/>
</dbReference>
<keyword evidence="14" id="KW-1185">Reference proteome</keyword>
<feature type="region of interest" description="Disordered" evidence="9">
    <location>
        <begin position="1994"/>
        <end position="2033"/>
    </location>
</feature>
<dbReference type="PROSITE" id="PS50013">
    <property type="entry name" value="CHROMO_2"/>
    <property type="match status" value="2"/>
</dbReference>
<evidence type="ECO:0000256" key="5">
    <source>
        <dbReference type="ARBA" id="ARBA00022840"/>
    </source>
</evidence>
<feature type="compositionally biased region" description="Low complexity" evidence="9">
    <location>
        <begin position="1996"/>
        <end position="2019"/>
    </location>
</feature>
<dbReference type="SUPFAM" id="SSF54160">
    <property type="entry name" value="Chromo domain-like"/>
    <property type="match status" value="2"/>
</dbReference>
<feature type="region of interest" description="Disordered" evidence="9">
    <location>
        <begin position="1592"/>
        <end position="1641"/>
    </location>
</feature>
<evidence type="ECO:0000259" key="12">
    <source>
        <dbReference type="PROSITE" id="PS51194"/>
    </source>
</evidence>
<feature type="region of interest" description="Disordered" evidence="9">
    <location>
        <begin position="174"/>
        <end position="198"/>
    </location>
</feature>
<dbReference type="Gene3D" id="2.40.50.40">
    <property type="match status" value="2"/>
</dbReference>
<evidence type="ECO:0000256" key="1">
    <source>
        <dbReference type="ARBA" id="ARBA00004123"/>
    </source>
</evidence>
<feature type="compositionally biased region" description="Basic and acidic residues" evidence="9">
    <location>
        <begin position="1615"/>
        <end position="1626"/>
    </location>
</feature>
<evidence type="ECO:0000313" key="13">
    <source>
        <dbReference type="EMBL" id="KAL1518946.1"/>
    </source>
</evidence>
<dbReference type="GO" id="GO:0005524">
    <property type="term" value="F:ATP binding"/>
    <property type="evidence" value="ECO:0007669"/>
    <property type="project" value="UniProtKB-KW"/>
</dbReference>
<feature type="compositionally biased region" description="Basic residues" evidence="9">
    <location>
        <begin position="2020"/>
        <end position="2033"/>
    </location>
</feature>
<dbReference type="PROSITE" id="PS51194">
    <property type="entry name" value="HELICASE_CTER"/>
    <property type="match status" value="1"/>
</dbReference>
<evidence type="ECO:0000259" key="11">
    <source>
        <dbReference type="PROSITE" id="PS51192"/>
    </source>
</evidence>
<feature type="domain" description="Chromo" evidence="10">
    <location>
        <begin position="31"/>
        <end position="107"/>
    </location>
</feature>
<feature type="compositionally biased region" description="Acidic residues" evidence="9">
    <location>
        <begin position="1016"/>
        <end position="1025"/>
    </location>
</feature>
<feature type="region of interest" description="Disordered" evidence="9">
    <location>
        <begin position="812"/>
        <end position="835"/>
    </location>
</feature>
<feature type="compositionally biased region" description="Basic and acidic residues" evidence="9">
    <location>
        <begin position="1000"/>
        <end position="1015"/>
    </location>
</feature>
<dbReference type="InterPro" id="IPR000953">
    <property type="entry name" value="Chromo/chromo_shadow_dom"/>
</dbReference>
<dbReference type="SMART" id="SM00490">
    <property type="entry name" value="HELICc"/>
    <property type="match status" value="1"/>
</dbReference>
<dbReference type="Pfam" id="PF00385">
    <property type="entry name" value="Chromo"/>
    <property type="match status" value="1"/>
</dbReference>
<proteinExistence type="predicted"/>
<keyword evidence="6" id="KW-0805">Transcription regulation</keyword>
<feature type="compositionally biased region" description="Acidic residues" evidence="9">
    <location>
        <begin position="1373"/>
        <end position="1389"/>
    </location>
</feature>
<dbReference type="PANTHER" id="PTHR45623:SF48">
    <property type="entry name" value="SNF2 FAMILY DNA-DEPENDENT ATPASE"/>
    <property type="match status" value="1"/>
</dbReference>
<dbReference type="SUPFAM" id="SSF52540">
    <property type="entry name" value="P-loop containing nucleoside triphosphate hydrolases"/>
    <property type="match status" value="2"/>
</dbReference>
<dbReference type="InterPro" id="IPR016197">
    <property type="entry name" value="Chromo-like_dom_sf"/>
</dbReference>
<evidence type="ECO:0000259" key="10">
    <source>
        <dbReference type="PROSITE" id="PS50013"/>
    </source>
</evidence>
<keyword evidence="7" id="KW-0804">Transcription</keyword>
<keyword evidence="3" id="KW-0547">Nucleotide-binding</keyword>
<feature type="compositionally biased region" description="Acidic residues" evidence="9">
    <location>
        <begin position="1066"/>
        <end position="1086"/>
    </location>
</feature>
<name>A0AB34JBE9_PRYPA</name>
<dbReference type="InterPro" id="IPR023780">
    <property type="entry name" value="Chromo_domain"/>
</dbReference>
<feature type="compositionally biased region" description="Polar residues" evidence="9">
    <location>
        <begin position="1332"/>
        <end position="1351"/>
    </location>
</feature>
<dbReference type="InterPro" id="IPR023779">
    <property type="entry name" value="Chromodomain_CS"/>
</dbReference>
<dbReference type="GO" id="GO:0005634">
    <property type="term" value="C:nucleus"/>
    <property type="evidence" value="ECO:0007669"/>
    <property type="project" value="UniProtKB-SubCell"/>
</dbReference>
<feature type="region of interest" description="Disordered" evidence="9">
    <location>
        <begin position="1521"/>
        <end position="1553"/>
    </location>
</feature>
<dbReference type="InterPro" id="IPR038718">
    <property type="entry name" value="SNF2-like_sf"/>
</dbReference>
<dbReference type="Pfam" id="PF00271">
    <property type="entry name" value="Helicase_C"/>
    <property type="match status" value="1"/>
</dbReference>
<comment type="subcellular location">
    <subcellularLocation>
        <location evidence="1">Nucleus</location>
    </subcellularLocation>
</comment>
<feature type="compositionally biased region" description="Polar residues" evidence="9">
    <location>
        <begin position="1430"/>
        <end position="1439"/>
    </location>
</feature>
<sequence length="2109" mass="233434">MSGEALTAAAESKADDEAELRADDSLPTESNSIEKILDVRRRPDARSSERQSFSAQADCEFLCKYKGRAHVHARWLDAEQIGLDGRRSAQRLRQFELKRARGEVEPFNSACMAAERVIATEGEADEADEAGGGGGVRYLVKWGGLGYDQCTWEEASVVPAPVVQQFHARRGALAQRRAAGRAPTATEKEGGPAASAELRDEAETAWRGLPEGTLRGGRELREYQQEGLCWLRRNFLHGRSVILGDEMGLGKTAQAVAMLQCLRSLHGVNRPFLVVAPLSTLQHWERELHAWTWLDVVVFYGNKSAREVLLKFEWLAESHAKGEEPITHFDVCVTTYEMLLAASEPFRKVLHWGYLIVDEGHRLKNKDAKVLGVLNQLDCPHKLVLTGTPLQNNVSELFSLLHFLDPQHFLSLSSFLSQYGEIQSAEQVASLTRVLRPYLLRREKADVEVELLPLEEVLVYVEITQFQKRCYKAILEQNRKLLLRGADVKTGPSFNNVSMQLRHCCNHPYLIRGVLQAEALEDLEDAEFLSRLVQESSLVHAPASGKTLLLEKLLPRLQQQGHRVLLFSQFAMLLDVIEDFVRMSGYSYERIDGSVTGERRQNAIDRFSNPDSSTFIFLLGTRAGGVGINLTAADTVIIFDPDWNPQNDVQAQARCHRIGQTKQVRVYRLVTRDTYEMALYERANLKLGLEQALIRHGSYGDIDGEGSSDTSAGGSAALSAPEVERLIKVGAQRLFTDEHDEQMDRFSAETIDQILERCSTSKLVSTNKGRDGTFSTFAQATFVSNEGDESVDIQDPHFWVKMLGKEPEKLTAEAAMEEDSDKQRQPQRQSKKDGILRHSDLWSRKELASLHTGLNTFGYGVPETLRAAFTALRMRNDDEVRAASEWTVSIALECETELARVDDADVWKEGRSLRVWHYLKSGSPPAPGQSLQGVPEVVHAVPCAGESAFTTHVSRVQRQAAHTIGQLVSLRRLRSAVDNAASEGSTFSAPKVPPLVLRDSTQRKELTSAKRKREDGDLDVGGEDGLDPRHEVGKACDDVTAAHVSKLENAEVGCGEAENDKGDCNSDAESEGGDCDPDIFDEEGEEESTKRSPGISDAVLGQARGSERFGGTRTLTITSAEDTELLLGVYKYGFGSYERIFSDPVFSRVGKLFSESMEHGVTSDQTPRAQGWSSFITGCALRQLNRRLKHLMLLLPPWVPPSTSLVKAITPKRDSRPTASKVKDKAAANDGAIKMEIHAASPQCVSETDNEPSCCAASQPATNLPTHVDGVALHMAPRTKTGYLNVRYRWQNTKRPYTAFIRELGVDKALGSFSTVLEAAVCVAQHMKSPPVLTSGSRLTLASQTPKQASSRGEGVASARNMQSSPATLEVGADADEEMEDSDHDEDMIDGGGSNRSVASSSACYARALESAQSEAPSGDTHTGCDDSHGTSGVTSNLDSPHPSKGVPGIGSELEVEVEVSPGVIVWKRGEVRTIKEGERFVDEGVEWRRVAQRGRLEREAAFVRSLYPRSYERQAEYGMQPPSLHTESPAGGDGPSASRAKRAEAAEQRVQEKRALKQERALAREQRFQERVQEKARVRDLKAEERAAKFEEKAKEEKQRSQVQAKKNKTFSLLEKKDEDRQQAREKKRHCRIEAKEEKKRRVEAKEEKLRLRLAERRTQRDADRQAQEERRKQEKTFAHVKLCLAYSTESTVEEAVPIHHGFRRILVEYKPFVEPKPAYSNNHEWNVLLAKLEFGLQLKLGEGYKVRSSMGNGRWALVPYVTVSLVENNLQNDLCIEYLFCADGSGVYLALGLEAFKLKRALGSKAASRYLQEAKELLRQLGKTVLGHHCSSFDFTSRIDLRASGSPLPSSYEQGAVISQLYKKDAIPTEDELFAQLKLLFQVYEAVITDATWIAFLDKSKEKYSALAASSAPKDGQRFEAQSDDSDSELDFETVEHVVASPAMAASQTPLGLQKPPFGQHDELGGGPLNRAFQRRAFLTFAQAARSAMNSEEPASAGLSRSSSLHSPGKLSVGQKSTKGRGKGRGKVSRRSKAISRVAVARVGCYNCDATLDDEFGVSICWSIGCDQPDCGKWACHACAGIDGALDGESYDGEWFCKEHIAHTEPM</sequence>
<evidence type="ECO:0000313" key="14">
    <source>
        <dbReference type="Proteomes" id="UP001515480"/>
    </source>
</evidence>
<dbReference type="Gene3D" id="3.40.50.300">
    <property type="entry name" value="P-loop containing nucleotide triphosphate hydrolases"/>
    <property type="match status" value="1"/>
</dbReference>
<feature type="region of interest" description="Disordered" evidence="9">
    <location>
        <begin position="1"/>
        <end position="50"/>
    </location>
</feature>
<dbReference type="Proteomes" id="UP001515480">
    <property type="component" value="Unassembled WGS sequence"/>
</dbReference>
<comment type="caution">
    <text evidence="13">The sequence shown here is derived from an EMBL/GenBank/DDBJ whole genome shotgun (WGS) entry which is preliminary data.</text>
</comment>
<feature type="compositionally biased region" description="Basic and acidic residues" evidence="9">
    <location>
        <begin position="35"/>
        <end position="49"/>
    </location>
</feature>
<feature type="compositionally biased region" description="Basic and acidic residues" evidence="9">
    <location>
        <begin position="12"/>
        <end position="24"/>
    </location>
</feature>
<dbReference type="EMBL" id="JBGBPQ010000010">
    <property type="protein sequence ID" value="KAL1518946.1"/>
    <property type="molecule type" value="Genomic_DNA"/>
</dbReference>
<feature type="domain" description="Helicase C-terminal" evidence="12">
    <location>
        <begin position="549"/>
        <end position="700"/>
    </location>
</feature>
<feature type="compositionally biased region" description="Basic and acidic residues" evidence="9">
    <location>
        <begin position="1542"/>
        <end position="1553"/>
    </location>
</feature>
<accession>A0AB34JBE9</accession>
<dbReference type="InterPro" id="IPR001650">
    <property type="entry name" value="Helicase_C-like"/>
</dbReference>
<dbReference type="SMART" id="SM00298">
    <property type="entry name" value="CHROMO"/>
    <property type="match status" value="2"/>
</dbReference>
<keyword evidence="8" id="KW-0539">Nucleus</keyword>
<keyword evidence="4" id="KW-0378">Hydrolase</keyword>
<dbReference type="InterPro" id="IPR000330">
    <property type="entry name" value="SNF2_N"/>
</dbReference>
<dbReference type="Pfam" id="PF00176">
    <property type="entry name" value="SNF2-rel_dom"/>
    <property type="match status" value="1"/>
</dbReference>
<keyword evidence="5" id="KW-0067">ATP-binding</keyword>
<dbReference type="PANTHER" id="PTHR45623">
    <property type="entry name" value="CHROMODOMAIN-HELICASE-DNA-BINDING PROTEIN 3-RELATED-RELATED"/>
    <property type="match status" value="1"/>
</dbReference>
<dbReference type="Gene3D" id="3.30.920.90">
    <property type="match status" value="1"/>
</dbReference>
<dbReference type="InterPro" id="IPR049730">
    <property type="entry name" value="SNF2/RAD54-like_C"/>
</dbReference>
<feature type="region of interest" description="Disordered" evidence="9">
    <location>
        <begin position="1409"/>
        <end position="1451"/>
    </location>
</feature>
<evidence type="ECO:0000256" key="8">
    <source>
        <dbReference type="ARBA" id="ARBA00023242"/>
    </source>
</evidence>
<evidence type="ECO:0000256" key="9">
    <source>
        <dbReference type="SAM" id="MobiDB-lite"/>
    </source>
</evidence>
<keyword evidence="2" id="KW-0677">Repeat</keyword>
<feature type="region of interest" description="Disordered" evidence="9">
    <location>
        <begin position="1947"/>
        <end position="1968"/>
    </location>
</feature>
<organism evidence="13 14">
    <name type="scientific">Prymnesium parvum</name>
    <name type="common">Toxic golden alga</name>
    <dbReference type="NCBI Taxonomy" id="97485"/>
    <lineage>
        <taxon>Eukaryota</taxon>
        <taxon>Haptista</taxon>
        <taxon>Haptophyta</taxon>
        <taxon>Prymnesiophyceae</taxon>
        <taxon>Prymnesiales</taxon>
        <taxon>Prymnesiaceae</taxon>
        <taxon>Prymnesium</taxon>
    </lineage>
</organism>
<feature type="region of interest" description="Disordered" evidence="9">
    <location>
        <begin position="1054"/>
        <end position="1097"/>
    </location>
</feature>
<dbReference type="GO" id="GO:0016787">
    <property type="term" value="F:hydrolase activity"/>
    <property type="evidence" value="ECO:0007669"/>
    <property type="project" value="UniProtKB-KW"/>
</dbReference>
<dbReference type="InterPro" id="IPR027417">
    <property type="entry name" value="P-loop_NTPase"/>
</dbReference>
<dbReference type="InterPro" id="IPR021961">
    <property type="entry name" value="McrB_DNA-bd"/>
</dbReference>
<evidence type="ECO:0000256" key="2">
    <source>
        <dbReference type="ARBA" id="ARBA00022737"/>
    </source>
</evidence>
<feature type="region of interest" description="Disordered" evidence="9">
    <location>
        <begin position="981"/>
        <end position="1030"/>
    </location>
</feature>
<feature type="domain" description="Chromo" evidence="10">
    <location>
        <begin position="112"/>
        <end position="161"/>
    </location>
</feature>
<feature type="domain" description="Helicase ATP-binding" evidence="11">
    <location>
        <begin position="232"/>
        <end position="407"/>
    </location>
</feature>
<reference evidence="13 14" key="1">
    <citation type="journal article" date="2024" name="Science">
        <title>Giant polyketide synthase enzymes in the biosynthesis of giant marine polyether toxins.</title>
        <authorList>
            <person name="Fallon T.R."/>
            <person name="Shende V.V."/>
            <person name="Wierzbicki I.H."/>
            <person name="Pendleton A.L."/>
            <person name="Watervoot N.F."/>
            <person name="Auber R.P."/>
            <person name="Gonzalez D.J."/>
            <person name="Wisecaver J.H."/>
            <person name="Moore B.S."/>
        </authorList>
    </citation>
    <scope>NUCLEOTIDE SEQUENCE [LARGE SCALE GENOMIC DNA]</scope>
    <source>
        <strain evidence="13 14">12B1</strain>
    </source>
</reference>
<dbReference type="PROSITE" id="PS00598">
    <property type="entry name" value="CHROMO_1"/>
    <property type="match status" value="1"/>
</dbReference>
<evidence type="ECO:0000256" key="6">
    <source>
        <dbReference type="ARBA" id="ARBA00023015"/>
    </source>
</evidence>
<dbReference type="SMART" id="SM00487">
    <property type="entry name" value="DEXDc"/>
    <property type="match status" value="1"/>
</dbReference>
<dbReference type="CDD" id="cd18793">
    <property type="entry name" value="SF2_C_SNF"/>
    <property type="match status" value="1"/>
</dbReference>
<gene>
    <name evidence="13" type="ORF">AB1Y20_003217</name>
</gene>
<evidence type="ECO:0000256" key="7">
    <source>
        <dbReference type="ARBA" id="ARBA00023163"/>
    </source>
</evidence>
<dbReference type="Pfam" id="PF12102">
    <property type="entry name" value="MrcB_N"/>
    <property type="match status" value="1"/>
</dbReference>
<dbReference type="Gene3D" id="3.40.50.10810">
    <property type="entry name" value="Tandem AAA-ATPase domain"/>
    <property type="match status" value="1"/>
</dbReference>